<name>A0ABP8GK25_9BURK</name>
<keyword evidence="5" id="KW-0472">Membrane</keyword>
<dbReference type="InterPro" id="IPR058627">
    <property type="entry name" value="MdtA-like_C"/>
</dbReference>
<evidence type="ECO:0000256" key="2">
    <source>
        <dbReference type="ARBA" id="ARBA00009477"/>
    </source>
</evidence>
<feature type="transmembrane region" description="Helical" evidence="5">
    <location>
        <begin position="35"/>
        <end position="53"/>
    </location>
</feature>
<evidence type="ECO:0000256" key="1">
    <source>
        <dbReference type="ARBA" id="ARBA00004196"/>
    </source>
</evidence>
<dbReference type="InterPro" id="IPR058792">
    <property type="entry name" value="Beta-barrel_RND_2"/>
</dbReference>
<dbReference type="Gene3D" id="2.40.420.20">
    <property type="match status" value="1"/>
</dbReference>
<keyword evidence="11" id="KW-1185">Reference proteome</keyword>
<dbReference type="EMBL" id="BAABFO010000003">
    <property type="protein sequence ID" value="GAA4325836.1"/>
    <property type="molecule type" value="Genomic_DNA"/>
</dbReference>
<protein>
    <submittedName>
        <fullName evidence="10">Efflux RND transporter periplasmic adaptor subunit</fullName>
    </submittedName>
</protein>
<dbReference type="InterPro" id="IPR058625">
    <property type="entry name" value="MdtA-like_BSH"/>
</dbReference>
<organism evidence="10 11">
    <name type="scientific">Pigmentiphaga soli</name>
    <dbReference type="NCBI Taxonomy" id="1007095"/>
    <lineage>
        <taxon>Bacteria</taxon>
        <taxon>Pseudomonadati</taxon>
        <taxon>Pseudomonadota</taxon>
        <taxon>Betaproteobacteria</taxon>
        <taxon>Burkholderiales</taxon>
        <taxon>Alcaligenaceae</taxon>
        <taxon>Pigmentiphaga</taxon>
    </lineage>
</organism>
<evidence type="ECO:0000256" key="3">
    <source>
        <dbReference type="ARBA" id="ARBA00022448"/>
    </source>
</evidence>
<dbReference type="Pfam" id="PF25917">
    <property type="entry name" value="BSH_RND"/>
    <property type="match status" value="1"/>
</dbReference>
<sequence>MTEQRHSALGIHPLDPDTDPHELLRRHQVMRRTRVLGIVVLAVLAIGAGRTVLSRMANARALESQSTELATQYVKTVLPGSGHDSRSLLLPGTLQGFVQSPIAARASGYLKRWTKDIGSRVEKGELLAEIETPEIDQQLSQAVAARQQAEASLNFAQSTVARWESLRQKDVVSQQDLEERRSAAAQARANLAAAQANEQRLRQLEGFKRVVAPFSGVITRRNVDVGDLIDAGGGNGRTLFMLSQTDPLRIYVNVPQAYSQMVKPGQPVTVTQPELLGQQFQGKVARIASAIDTATRTMQVEVSLPNKDGILMPGAYVQVSLEIGPTKALTVPSNALLFRGEGPRVAVVDDSGVVHLHAVTLGRNFGQTLEILDGLGPNDRMVLNPADSLADGDRVALAPADPAPAAAPAKTPL</sequence>
<accession>A0ABP8GK25</accession>
<feature type="domain" description="Multidrug resistance protein MdtA-like barrel-sandwich hybrid" evidence="7">
    <location>
        <begin position="102"/>
        <end position="233"/>
    </location>
</feature>
<evidence type="ECO:0000256" key="5">
    <source>
        <dbReference type="SAM" id="Phobius"/>
    </source>
</evidence>
<evidence type="ECO:0000259" key="7">
    <source>
        <dbReference type="Pfam" id="PF25917"/>
    </source>
</evidence>
<dbReference type="NCBIfam" id="TIGR01730">
    <property type="entry name" value="RND_mfp"/>
    <property type="match status" value="1"/>
</dbReference>
<evidence type="ECO:0000256" key="4">
    <source>
        <dbReference type="SAM" id="Coils"/>
    </source>
</evidence>
<dbReference type="Gene3D" id="2.40.30.170">
    <property type="match status" value="1"/>
</dbReference>
<evidence type="ECO:0000313" key="11">
    <source>
        <dbReference type="Proteomes" id="UP001501671"/>
    </source>
</evidence>
<evidence type="ECO:0000259" key="9">
    <source>
        <dbReference type="Pfam" id="PF25967"/>
    </source>
</evidence>
<evidence type="ECO:0000313" key="10">
    <source>
        <dbReference type="EMBL" id="GAA4325836.1"/>
    </source>
</evidence>
<dbReference type="Pfam" id="PF25876">
    <property type="entry name" value="HH_MFP_RND"/>
    <property type="match status" value="1"/>
</dbReference>
<dbReference type="InterPro" id="IPR058624">
    <property type="entry name" value="MdtA-like_HH"/>
</dbReference>
<dbReference type="Proteomes" id="UP001501671">
    <property type="component" value="Unassembled WGS sequence"/>
</dbReference>
<evidence type="ECO:0000259" key="8">
    <source>
        <dbReference type="Pfam" id="PF25954"/>
    </source>
</evidence>
<dbReference type="Gene3D" id="1.10.287.470">
    <property type="entry name" value="Helix hairpin bin"/>
    <property type="match status" value="1"/>
</dbReference>
<keyword evidence="4" id="KW-0175">Coiled coil</keyword>
<dbReference type="RefSeq" id="WP_345246685.1">
    <property type="nucleotide sequence ID" value="NZ_BAABFO010000003.1"/>
</dbReference>
<dbReference type="PANTHER" id="PTHR30469">
    <property type="entry name" value="MULTIDRUG RESISTANCE PROTEIN MDTA"/>
    <property type="match status" value="1"/>
</dbReference>
<keyword evidence="5" id="KW-0812">Transmembrane</keyword>
<feature type="domain" description="Multidrug resistance protein MdtA-like C-terminal permuted SH3" evidence="9">
    <location>
        <begin position="328"/>
        <end position="384"/>
    </location>
</feature>
<feature type="domain" description="Multidrug resistance protein MdtA-like alpha-helical hairpin" evidence="6">
    <location>
        <begin position="138"/>
        <end position="196"/>
    </location>
</feature>
<proteinExistence type="inferred from homology"/>
<dbReference type="Pfam" id="PF25967">
    <property type="entry name" value="RND-MFP_C"/>
    <property type="match status" value="1"/>
</dbReference>
<comment type="subcellular location">
    <subcellularLocation>
        <location evidence="1">Cell envelope</location>
    </subcellularLocation>
</comment>
<gene>
    <name evidence="10" type="ORF">GCM10023144_08570</name>
</gene>
<dbReference type="PANTHER" id="PTHR30469:SF37">
    <property type="entry name" value="RAGD PROTEIN"/>
    <property type="match status" value="1"/>
</dbReference>
<dbReference type="SUPFAM" id="SSF111369">
    <property type="entry name" value="HlyD-like secretion proteins"/>
    <property type="match status" value="1"/>
</dbReference>
<evidence type="ECO:0000259" key="6">
    <source>
        <dbReference type="Pfam" id="PF25876"/>
    </source>
</evidence>
<dbReference type="Pfam" id="PF25954">
    <property type="entry name" value="Beta-barrel_RND_2"/>
    <property type="match status" value="1"/>
</dbReference>
<keyword evidence="3" id="KW-0813">Transport</keyword>
<keyword evidence="5" id="KW-1133">Transmembrane helix</keyword>
<dbReference type="InterPro" id="IPR006143">
    <property type="entry name" value="RND_pump_MFP"/>
</dbReference>
<comment type="caution">
    <text evidence="10">The sequence shown here is derived from an EMBL/GenBank/DDBJ whole genome shotgun (WGS) entry which is preliminary data.</text>
</comment>
<feature type="coiled-coil region" evidence="4">
    <location>
        <begin position="177"/>
        <end position="204"/>
    </location>
</feature>
<comment type="similarity">
    <text evidence="2">Belongs to the membrane fusion protein (MFP) (TC 8.A.1) family.</text>
</comment>
<reference evidence="11" key="1">
    <citation type="journal article" date="2019" name="Int. J. Syst. Evol. Microbiol.">
        <title>The Global Catalogue of Microorganisms (GCM) 10K type strain sequencing project: providing services to taxonomists for standard genome sequencing and annotation.</title>
        <authorList>
            <consortium name="The Broad Institute Genomics Platform"/>
            <consortium name="The Broad Institute Genome Sequencing Center for Infectious Disease"/>
            <person name="Wu L."/>
            <person name="Ma J."/>
        </authorList>
    </citation>
    <scope>NUCLEOTIDE SEQUENCE [LARGE SCALE GENOMIC DNA]</scope>
    <source>
        <strain evidence="11">JCM 17666</strain>
    </source>
</reference>
<dbReference type="Gene3D" id="2.40.50.100">
    <property type="match status" value="1"/>
</dbReference>
<feature type="domain" description="CusB-like beta-barrel" evidence="8">
    <location>
        <begin position="251"/>
        <end position="322"/>
    </location>
</feature>